<dbReference type="EMBL" id="OX596086">
    <property type="protein sequence ID" value="CAM9916891.1"/>
    <property type="molecule type" value="Genomic_DNA"/>
</dbReference>
<evidence type="ECO:0000313" key="1">
    <source>
        <dbReference type="EMBL" id="CAM9916891.1"/>
    </source>
</evidence>
<gene>
    <name evidence="1" type="ORF">MRATA1EN22A_LOCUS9323</name>
</gene>
<accession>A0AC59YRI4</accession>
<reference evidence="1" key="2">
    <citation type="submission" date="2025-03" db="EMBL/GenBank/DDBJ databases">
        <authorList>
            <consortium name="ELIXIR-Norway"/>
            <consortium name="Elixir Norway"/>
        </authorList>
    </citation>
    <scope>NUCLEOTIDE SEQUENCE</scope>
</reference>
<protein>
    <submittedName>
        <fullName evidence="1">Uncharacterized protein</fullName>
    </submittedName>
</protein>
<dbReference type="Proteomes" id="UP001162501">
    <property type="component" value="Chromosome 2"/>
</dbReference>
<proteinExistence type="predicted"/>
<name>A0AC59YRI4_RANTA</name>
<evidence type="ECO:0000313" key="2">
    <source>
        <dbReference type="Proteomes" id="UP001162501"/>
    </source>
</evidence>
<reference evidence="1" key="1">
    <citation type="submission" date="2023-05" db="EMBL/GenBank/DDBJ databases">
        <authorList>
            <consortium name="ELIXIR-Norway"/>
        </authorList>
    </citation>
    <scope>NUCLEOTIDE SEQUENCE</scope>
</reference>
<sequence length="194" mass="19923">MLFKGEFLLAGPGEGTGSRLGAGVQSLEATLQRTHSSNRTRPSAAAVAAALPRHPERYESGWVPRSPPPPPNPGRSPVAGAPCRAPAPPVSNLRADGSMICAQAGAAKGPGSTLLPTLLLLPRGSIVSLGRAATRAGQASRVATPVWVQLAHRALLPGTERNKEAPKRVRGASPGPRRPPSGEEVSGEGAERPT</sequence>
<organism evidence="1 2">
    <name type="scientific">Rangifer tarandus platyrhynchus</name>
    <name type="common">Svalbard reindeer</name>
    <dbReference type="NCBI Taxonomy" id="3082113"/>
    <lineage>
        <taxon>Eukaryota</taxon>
        <taxon>Metazoa</taxon>
        <taxon>Chordata</taxon>
        <taxon>Craniata</taxon>
        <taxon>Vertebrata</taxon>
        <taxon>Euteleostomi</taxon>
        <taxon>Mammalia</taxon>
        <taxon>Eutheria</taxon>
        <taxon>Laurasiatheria</taxon>
        <taxon>Artiodactyla</taxon>
        <taxon>Ruminantia</taxon>
        <taxon>Pecora</taxon>
        <taxon>Cervidae</taxon>
        <taxon>Odocoileinae</taxon>
        <taxon>Rangifer</taxon>
    </lineage>
</organism>